<evidence type="ECO:0000256" key="10">
    <source>
        <dbReference type="RuleBase" id="RU000488"/>
    </source>
</evidence>
<dbReference type="Proteomes" id="UP000094065">
    <property type="component" value="Unassembled WGS sequence"/>
</dbReference>
<dbReference type="PANTHER" id="PTHR45829">
    <property type="entry name" value="MITOCHONDRIAL CARRIER PROTEIN RIM2"/>
    <property type="match status" value="1"/>
</dbReference>
<evidence type="ECO:0000313" key="13">
    <source>
        <dbReference type="Proteomes" id="UP000094065"/>
    </source>
</evidence>
<sequence length="416" mass="45206">MNADAVNAQAMVFNNHLLGFYRVYDIEYANREQQFQVEMKRKLEQLASKYRERSLSLSRDTFPVGDEFEEAWEKQGRMMEMLEEEELSIASRKLVEATGTKKNSPKLSSSSVGQLGGGRMEAASIMHGTSERQLDKNNEIRPTINLPDTREDNGHDGPRRRPAYMMHIIHQSLIFLFICIFHTHNYPCPALPLVHLGAAVVAGIMTSTQTNPIWVVKTRLRFSAKRREVALVASAVGAGKGAGIGSGGVLPKPIAKSAAALSTGSVTVAAPVAIAAKSSLTPATEMTMGIIQKKGFRGLYKVLSASYLASPTPPSPLESQPLLSYIPHIVGASGGAKAVASLITYPHEAIRTRIRQPIPTGTAPKYTGLLQTLKVVMREEGVRSLYGGLTAHVFRVVPHAACMFLIYELVAAKLGA</sequence>
<evidence type="ECO:0000256" key="2">
    <source>
        <dbReference type="ARBA" id="ARBA00022448"/>
    </source>
</evidence>
<evidence type="ECO:0000256" key="6">
    <source>
        <dbReference type="ARBA" id="ARBA00022989"/>
    </source>
</evidence>
<reference evidence="12 13" key="1">
    <citation type="submission" date="2016-06" db="EMBL/GenBank/DDBJ databases">
        <title>Evolution of pathogenesis and genome organization in the Tremellales.</title>
        <authorList>
            <person name="Cuomo C."/>
            <person name="Litvintseva A."/>
            <person name="Heitman J."/>
            <person name="Chen Y."/>
            <person name="Sun S."/>
            <person name="Springer D."/>
            <person name="Dromer F."/>
            <person name="Young S."/>
            <person name="Zeng Q."/>
            <person name="Chapman S."/>
            <person name="Gujja S."/>
            <person name="Saif S."/>
            <person name="Birren B."/>
        </authorList>
    </citation>
    <scope>NUCLEOTIDE SEQUENCE [LARGE SCALE GENOMIC DNA]</scope>
    <source>
        <strain evidence="12 13">CBS 6039</strain>
    </source>
</reference>
<dbReference type="InterPro" id="IPR023395">
    <property type="entry name" value="MCP_dom_sf"/>
</dbReference>
<dbReference type="GO" id="GO:1990519">
    <property type="term" value="P:pyrimidine nucleotide import into mitochondrion"/>
    <property type="evidence" value="ECO:0007669"/>
    <property type="project" value="TreeGrafter"/>
</dbReference>
<organism evidence="12 13">
    <name type="scientific">Cryptococcus amylolentus CBS 6039</name>
    <dbReference type="NCBI Taxonomy" id="1295533"/>
    <lineage>
        <taxon>Eukaryota</taxon>
        <taxon>Fungi</taxon>
        <taxon>Dikarya</taxon>
        <taxon>Basidiomycota</taxon>
        <taxon>Agaricomycotina</taxon>
        <taxon>Tremellomycetes</taxon>
        <taxon>Tremellales</taxon>
        <taxon>Cryptococcaceae</taxon>
        <taxon>Cryptococcus</taxon>
    </lineage>
</organism>
<dbReference type="Gene3D" id="1.50.40.10">
    <property type="entry name" value="Mitochondrial carrier domain"/>
    <property type="match status" value="2"/>
</dbReference>
<evidence type="ECO:0000256" key="9">
    <source>
        <dbReference type="PROSITE-ProRule" id="PRU00282"/>
    </source>
</evidence>
<feature type="repeat" description="Solcar" evidence="9">
    <location>
        <begin position="323"/>
        <end position="413"/>
    </location>
</feature>
<keyword evidence="4" id="KW-0677">Repeat</keyword>
<dbReference type="EMBL" id="AWGJ01000010">
    <property type="protein sequence ID" value="ODN75083.1"/>
    <property type="molecule type" value="Genomic_DNA"/>
</dbReference>
<evidence type="ECO:0000256" key="5">
    <source>
        <dbReference type="ARBA" id="ARBA00022792"/>
    </source>
</evidence>
<dbReference type="GO" id="GO:0015218">
    <property type="term" value="F:pyrimidine nucleotide transmembrane transporter activity"/>
    <property type="evidence" value="ECO:0007669"/>
    <property type="project" value="InterPro"/>
</dbReference>
<keyword evidence="7" id="KW-0496">Mitochondrion</keyword>
<evidence type="ECO:0000256" key="11">
    <source>
        <dbReference type="SAM" id="Phobius"/>
    </source>
</evidence>
<name>A0A1E3HFE5_9TREE</name>
<keyword evidence="13" id="KW-1185">Reference proteome</keyword>
<accession>A0A1E3HFE5</accession>
<dbReference type="OrthoDB" id="269120at2759"/>
<dbReference type="PROSITE" id="PS50920">
    <property type="entry name" value="SOLCAR"/>
    <property type="match status" value="1"/>
</dbReference>
<dbReference type="AlphaFoldDB" id="A0A1E3HFE5"/>
<keyword evidence="5" id="KW-0999">Mitochondrion inner membrane</keyword>
<feature type="transmembrane region" description="Helical" evidence="11">
    <location>
        <begin position="168"/>
        <end position="187"/>
    </location>
</feature>
<evidence type="ECO:0000256" key="7">
    <source>
        <dbReference type="ARBA" id="ARBA00023128"/>
    </source>
</evidence>
<dbReference type="InterPro" id="IPR018108">
    <property type="entry name" value="MCP_transmembrane"/>
</dbReference>
<dbReference type="GeneID" id="30157608"/>
<keyword evidence="3 9" id="KW-0812">Transmembrane</keyword>
<keyword evidence="8 9" id="KW-0472">Membrane</keyword>
<dbReference type="SUPFAM" id="SSF103506">
    <property type="entry name" value="Mitochondrial carrier"/>
    <property type="match status" value="1"/>
</dbReference>
<dbReference type="InterPro" id="IPR049562">
    <property type="entry name" value="SLC25A33/36-like"/>
</dbReference>
<evidence type="ECO:0000256" key="4">
    <source>
        <dbReference type="ARBA" id="ARBA00022737"/>
    </source>
</evidence>
<feature type="transmembrane region" description="Helical" evidence="11">
    <location>
        <begin position="193"/>
        <end position="216"/>
    </location>
</feature>
<evidence type="ECO:0000256" key="1">
    <source>
        <dbReference type="ARBA" id="ARBA00004448"/>
    </source>
</evidence>
<dbReference type="PANTHER" id="PTHR45829:SF4">
    <property type="entry name" value="MITOCHONDRIAL CARRIER PROTEIN RIM2"/>
    <property type="match status" value="1"/>
</dbReference>
<gene>
    <name evidence="12" type="ORF">L202_06299</name>
</gene>
<evidence type="ECO:0000256" key="3">
    <source>
        <dbReference type="ARBA" id="ARBA00022692"/>
    </source>
</evidence>
<keyword evidence="6 11" id="KW-1133">Transmembrane helix</keyword>
<dbReference type="STRING" id="1295533.A0A1E3HFE5"/>
<evidence type="ECO:0000313" key="12">
    <source>
        <dbReference type="EMBL" id="ODN75083.1"/>
    </source>
</evidence>
<proteinExistence type="inferred from homology"/>
<keyword evidence="2 10" id="KW-0813">Transport</keyword>
<evidence type="ECO:0000256" key="8">
    <source>
        <dbReference type="ARBA" id="ARBA00023136"/>
    </source>
</evidence>
<dbReference type="Pfam" id="PF00153">
    <property type="entry name" value="Mito_carr"/>
    <property type="match status" value="1"/>
</dbReference>
<comment type="subcellular location">
    <subcellularLocation>
        <location evidence="1">Mitochondrion inner membrane</location>
        <topology evidence="1">Multi-pass membrane protein</topology>
    </subcellularLocation>
</comment>
<protein>
    <submittedName>
        <fullName evidence="12">Uncharacterized protein</fullName>
    </submittedName>
</protein>
<dbReference type="RefSeq" id="XP_018990733.1">
    <property type="nucleotide sequence ID" value="XM_019140758.1"/>
</dbReference>
<dbReference type="GO" id="GO:0005743">
    <property type="term" value="C:mitochondrial inner membrane"/>
    <property type="evidence" value="ECO:0007669"/>
    <property type="project" value="UniProtKB-SubCell"/>
</dbReference>
<comment type="caution">
    <text evidence="12">The sequence shown here is derived from an EMBL/GenBank/DDBJ whole genome shotgun (WGS) entry which is preliminary data.</text>
</comment>
<comment type="similarity">
    <text evidence="10">Belongs to the mitochondrial carrier (TC 2.A.29) family.</text>
</comment>